<dbReference type="EMBL" id="RLII01000006">
    <property type="protein sequence ID" value="RXE59388.1"/>
    <property type="molecule type" value="Genomic_DNA"/>
</dbReference>
<keyword evidence="4" id="KW-1185">Reference proteome</keyword>
<evidence type="ECO:0000313" key="4">
    <source>
        <dbReference type="Proteomes" id="UP000289166"/>
    </source>
</evidence>
<organism evidence="3 4">
    <name type="scientific">Acetivibrio mesophilus</name>
    <dbReference type="NCBI Taxonomy" id="2487273"/>
    <lineage>
        <taxon>Bacteria</taxon>
        <taxon>Bacillati</taxon>
        <taxon>Bacillota</taxon>
        <taxon>Clostridia</taxon>
        <taxon>Eubacteriales</taxon>
        <taxon>Oscillospiraceae</taxon>
        <taxon>Acetivibrio</taxon>
    </lineage>
</organism>
<protein>
    <submittedName>
        <fullName evidence="3">Phosphodiester glycosidase family protein</fullName>
    </submittedName>
</protein>
<reference evidence="4" key="1">
    <citation type="submission" date="2018-11" db="EMBL/GenBank/DDBJ databases">
        <title>Genome sequencing of a novel mesophilic and cellulolytic organism within the genus Hungateiclostridium.</title>
        <authorList>
            <person name="Rettenmaier R."/>
            <person name="Liebl W."/>
            <person name="Zverlov V."/>
        </authorList>
    </citation>
    <scope>NUCLEOTIDE SEQUENCE [LARGE SCALE GENOMIC DNA]</scope>
    <source>
        <strain evidence="4">N2K1</strain>
    </source>
</reference>
<keyword evidence="1" id="KW-0812">Transmembrane</keyword>
<evidence type="ECO:0000256" key="1">
    <source>
        <dbReference type="SAM" id="Phobius"/>
    </source>
</evidence>
<dbReference type="GO" id="GO:0016798">
    <property type="term" value="F:hydrolase activity, acting on glycosyl bonds"/>
    <property type="evidence" value="ECO:0007669"/>
    <property type="project" value="UniProtKB-KW"/>
</dbReference>
<sequence length="381" mass="41726">MMKSKVSVNTIIFMLLIISTLIIIYAGRFLFAEGKPSDNRGSDNAAVGDTISTEGKLFPVEHRAISTEINGMKQEINLLEIDLSSDGVKIKPALSFNTIYGFQSLKDIAINNNAYAAVNAGFFHSYGEPSGMVAIDGKIYTKSTGRFPVFVVQGKKAILSEIWSNIWILHGNRRIAADNINREGRAGEIVVYTPVFGPTNRANRLNTSYVVENNRVVKKFRGDTECKIPPNGMVITLYEPISLTQKFEVGDWVGIDIDPDFEPGFQAYECGSWLVRDGKSVAVDKDEWVGLLTNRDPRTAIGIKYDGRVLLITVDGRQPGYSLGLSSRELASYLISLGVKDAAMLDGGASTQMIIQNETVNSLPARERMLGGGIVVTVNTD</sequence>
<proteinExistence type="predicted"/>
<accession>A0A4Q0I523</accession>
<keyword evidence="3" id="KW-0326">Glycosidase</keyword>
<dbReference type="InterPro" id="IPR018711">
    <property type="entry name" value="NAGPA"/>
</dbReference>
<keyword evidence="3" id="KW-0378">Hydrolase</keyword>
<dbReference type="OrthoDB" id="9809781at2"/>
<dbReference type="AlphaFoldDB" id="A0A4Q0I523"/>
<keyword evidence="1" id="KW-1133">Transmembrane helix</keyword>
<gene>
    <name evidence="3" type="ORF">EFD62_06915</name>
</gene>
<dbReference type="Proteomes" id="UP000289166">
    <property type="component" value="Unassembled WGS sequence"/>
</dbReference>
<dbReference type="PANTHER" id="PTHR40446">
    <property type="entry name" value="N-ACETYLGLUCOSAMINE-1-PHOSPHODIESTER ALPHA-N-ACETYLGLUCOSAMINIDASE"/>
    <property type="match status" value="1"/>
</dbReference>
<evidence type="ECO:0000313" key="3">
    <source>
        <dbReference type="EMBL" id="RXE59388.1"/>
    </source>
</evidence>
<feature type="domain" description="Phosphodiester glycosidase" evidence="2">
    <location>
        <begin position="202"/>
        <end position="376"/>
    </location>
</feature>
<dbReference type="PANTHER" id="PTHR40446:SF2">
    <property type="entry name" value="N-ACETYLGLUCOSAMINE-1-PHOSPHODIESTER ALPHA-N-ACETYLGLUCOSAMINIDASE"/>
    <property type="match status" value="1"/>
</dbReference>
<name>A0A4Q0I523_9FIRM</name>
<keyword evidence="1" id="KW-0472">Membrane</keyword>
<comment type="caution">
    <text evidence="3">The sequence shown here is derived from an EMBL/GenBank/DDBJ whole genome shotgun (WGS) entry which is preliminary data.</text>
</comment>
<dbReference type="Pfam" id="PF09992">
    <property type="entry name" value="NAGPA"/>
    <property type="match status" value="1"/>
</dbReference>
<feature type="transmembrane region" description="Helical" evidence="1">
    <location>
        <begin position="12"/>
        <end position="31"/>
    </location>
</feature>
<evidence type="ECO:0000259" key="2">
    <source>
        <dbReference type="Pfam" id="PF09992"/>
    </source>
</evidence>